<name>A0ABX8C7I3_9ACTN</name>
<evidence type="ECO:0000259" key="4">
    <source>
        <dbReference type="Pfam" id="PF25023"/>
    </source>
</evidence>
<accession>A0ABX8C7I3</accession>
<gene>
    <name evidence="5" type="ORF">KGD83_07670</name>
</gene>
<dbReference type="EMBL" id="CP074132">
    <property type="protein sequence ID" value="QUX30394.1"/>
    <property type="molecule type" value="Genomic_DNA"/>
</dbReference>
<feature type="signal peptide" evidence="3">
    <location>
        <begin position="1"/>
        <end position="39"/>
    </location>
</feature>
<dbReference type="NCBIfam" id="TIGR01643">
    <property type="entry name" value="YD_repeat_2x"/>
    <property type="match status" value="2"/>
</dbReference>
<evidence type="ECO:0000256" key="2">
    <source>
        <dbReference type="SAM" id="MobiDB-lite"/>
    </source>
</evidence>
<dbReference type="RefSeq" id="WP_212643168.1">
    <property type="nucleotide sequence ID" value="NZ_CP074132.1"/>
</dbReference>
<dbReference type="Pfam" id="PF25023">
    <property type="entry name" value="TEN_YD-shell"/>
    <property type="match status" value="1"/>
</dbReference>
<dbReference type="InterPro" id="IPR056823">
    <property type="entry name" value="TEN-like_YD-shell"/>
</dbReference>
<dbReference type="InterPro" id="IPR031325">
    <property type="entry name" value="RHS_repeat"/>
</dbReference>
<evidence type="ECO:0000313" key="5">
    <source>
        <dbReference type="EMBL" id="QUX30394.1"/>
    </source>
</evidence>
<dbReference type="Pfam" id="PF05593">
    <property type="entry name" value="RHS_repeat"/>
    <property type="match status" value="1"/>
</dbReference>
<proteinExistence type="predicted"/>
<feature type="region of interest" description="Disordered" evidence="2">
    <location>
        <begin position="927"/>
        <end position="952"/>
    </location>
</feature>
<evidence type="ECO:0000313" key="6">
    <source>
        <dbReference type="Proteomes" id="UP000678016"/>
    </source>
</evidence>
<feature type="region of interest" description="Disordered" evidence="2">
    <location>
        <begin position="1932"/>
        <end position="1951"/>
    </location>
</feature>
<dbReference type="NCBIfam" id="TIGR03696">
    <property type="entry name" value="Rhs_assc_core"/>
    <property type="match status" value="1"/>
</dbReference>
<feature type="region of interest" description="Disordered" evidence="2">
    <location>
        <begin position="330"/>
        <end position="350"/>
    </location>
</feature>
<organism evidence="5 6">
    <name type="scientific">Nocardiopsis akebiae</name>
    <dbReference type="NCBI Taxonomy" id="2831968"/>
    <lineage>
        <taxon>Bacteria</taxon>
        <taxon>Bacillati</taxon>
        <taxon>Actinomycetota</taxon>
        <taxon>Actinomycetes</taxon>
        <taxon>Streptosporangiales</taxon>
        <taxon>Nocardiopsidaceae</taxon>
        <taxon>Nocardiopsis</taxon>
    </lineage>
</organism>
<feature type="compositionally biased region" description="Acidic residues" evidence="2">
    <location>
        <begin position="124"/>
        <end position="139"/>
    </location>
</feature>
<dbReference type="Gene3D" id="2.180.10.10">
    <property type="entry name" value="RHS repeat-associated core"/>
    <property type="match status" value="2"/>
</dbReference>
<sequence>MSDIPQSTALRRGRKPLVSFVALVLVAGLASAMPASALAYNTRPEVAETESVDGHTAVQAAIEADSAATDAAVTSLEPAEWPEASTTSFDIGGTEARSFSAPAEEENGVVALDAVEGADFEEWTSPLPEEDESAAPEEADGTRNERRVPAETETDSDTPATGEPSGPETEEPQEIGPSPQPEEPLPGDGGTGTEEDEPAAEAPEPELTEEPEDTEPTAPEPVTAAEVEVLDREAASALGVSGLALRVTRTDGSDAVGPVRVEVDYADFATAYGADYGSRLSLIALTGCEEGTEEACLSSHVLDSANDTESRTLSAVVPATSSGVLVAAADDGSGEEGTGDYTATSLSPSSTWNVGPQTGDFSWNYPMAAPNTAGGLQPDISLSYSSQSVDGRVSDTNNQTSWIGEGFDYHPGYIERRYITCQDDDTDIPDQCWSHHNATLNLGGRSTELVYDDGEWTPRNDDGSKVERLTGTTNGDNDGEYWKVTTTDGAQYFFGLNRLPGHSSGDDETDSAWTVPVYGNDSGEPCHKSSDEDAWCQQAWRWNLDYVVDVQGNALSHYYEAETNNYGRHFESEATPYDRGGYLKRTEYGLRDDDPHATAPARVTYSVSERCLPEEGFDCAEDERTEDNAEHWPDTPLDQECESDCAGQHSPTFWTTKKLDTITTQVHDGDEYTTVDTWKLKHTFPEPGDGTDPALWLDSITHTGHVGGTEAYPSITFGGTPMPNRVDSTTDGLAPMNKWRVSAIYTETGGQVDVRYAESECVEGDTPKPHENTKACFPVIRSHQPGADDITDWFAKYPVVALVEKDLVGGQPDQITSYDYVGDGAWRYMDDDGFVEEDRRTWSQWRGYDRVIVRTGHENEVRTETEHLFYQGMDGDHLPDGTRSAEVTDSTGASVTDEEVFNGQPREVIVRDGVDGDVVSRTVTTPWKRETSTSSHSWDERGAHMTNTKSTDVHTALADDSFRRTSTVNTFDSYGMVSTVHDRGDVADPDDDRCTSTAYARNTGKHLLSLVSHTRTVASDCEGTPSEDQIVSDTRTLYDGKGFGEAPTQGRPTQTQRATDYDDEGAVYQTVTTSEFDEYGRAVEVTDAEGNTTTTAYTSANPGGHDVKVETTNALGHVTVEEFDARSQPVAEIDADGNRTELAYDPLGRLTDVWLADRTGSSDASPSMRFEYHVSKDAPTTVVSHSLNADGDYTTSYRILDGFLRERQTQAPSPEGGRVITDTFLDSRGNTVIKREPYHNEEDPAGELFVVNNHDEVPRWTRTVYDGADRATDVVQMSRGVEQWRTTTEHHGDRTLTNAPEGGTGTTSITDARGNVVELRKHHGEEPAGDYDATAYTYTARDELETVTDPGGNTWSYAYDLLGRKVTETDPDTGTSKFDYDGLDRLVSATDARDQTLHTTYDALGRKTHLREGAADGTVRASWAYDTVATGQLTSSTRHEDGNSYTDQVLSYDSMGRPLAQQVLIPGAEGGLAGRYLFRTLYNPDGSVSSTEFPAAGDLPGEPVVYDYDDLGNVTSVTGNDHIVTEAVYSKVGNLVQREFSRRPLGTDKTWQTLDFDEKTNRLDMASVVPEVGEGSLSTKTYAYDDIGNLLRVSDEPTDPVRASDVQCFDYDHLRRLNQVWTPNATGEEACAAEPDAQNLGGTAPYWHSYTYDETGNRVEEIQYAPGSGQTTRSYSSPEEGQGPAHAITGVEEQGVGGVTEHSYDYDASGNMVRRTTGERDQVLEWGPEGELASVTEGVDRTEYVYDAAGERLLRRAHGATTLYLPGMEVTWDPAAGTEEATRYFEHAGETVAVRENDGDLHWVFSDHHGTGEMAVDAVWGEVVQRWMTVFGENREAAGEWPGERGFVDGTVDESTGLTQLGARAYDAALGRFISVDPLMELTDAQKMNGYVYSNNNPVSFTDPNGLNWKDLLSNGWHPSMGGALTEKWKKQGNWHGPPRRPKTPTGWHPSMGGGYAEQWRRTTGFQTVPRAPVSRPPLVSYTNSPETEAINDASWFSDTWDTVTEWGNGAGNWVNDNWSTIGAVGTGVGMAACVALSFGICLAVGGAVVGGKVLLDGFQAATTGGGLGSMRWQEHAFGIAGLGISGAFSGWLNGAMRGTTLSRFNYFSPRRVKDDFYSTVVRTNRNGSFDATGTIYDGSANTISAAIGNEISALRFRE</sequence>
<protein>
    <submittedName>
        <fullName evidence="5">Type IV secretion protein Rhs</fullName>
    </submittedName>
</protein>
<feature type="compositionally biased region" description="Basic and acidic residues" evidence="2">
    <location>
        <begin position="927"/>
        <end position="943"/>
    </location>
</feature>
<evidence type="ECO:0000256" key="1">
    <source>
        <dbReference type="ARBA" id="ARBA00022737"/>
    </source>
</evidence>
<feature type="compositionally biased region" description="Polar residues" evidence="2">
    <location>
        <begin position="341"/>
        <end position="350"/>
    </location>
</feature>
<dbReference type="InterPro" id="IPR050708">
    <property type="entry name" value="T6SS_VgrG/RHS"/>
</dbReference>
<feature type="compositionally biased region" description="Low complexity" evidence="2">
    <location>
        <begin position="158"/>
        <end position="167"/>
    </location>
</feature>
<feature type="compositionally biased region" description="Basic and acidic residues" evidence="2">
    <location>
        <begin position="140"/>
        <end position="150"/>
    </location>
</feature>
<evidence type="ECO:0000256" key="3">
    <source>
        <dbReference type="SAM" id="SignalP"/>
    </source>
</evidence>
<dbReference type="PANTHER" id="PTHR32305">
    <property type="match status" value="1"/>
</dbReference>
<feature type="domain" description="Teneurin-like YD-shell" evidence="4">
    <location>
        <begin position="1700"/>
        <end position="1899"/>
    </location>
</feature>
<keyword evidence="6" id="KW-1185">Reference proteome</keyword>
<keyword evidence="1" id="KW-0677">Repeat</keyword>
<feature type="region of interest" description="Disordered" evidence="2">
    <location>
        <begin position="69"/>
        <end position="93"/>
    </location>
</feature>
<feature type="region of interest" description="Disordered" evidence="2">
    <location>
        <begin position="124"/>
        <end position="219"/>
    </location>
</feature>
<feature type="chain" id="PRO_5046523639" evidence="3">
    <location>
        <begin position="40"/>
        <end position="2159"/>
    </location>
</feature>
<dbReference type="PANTHER" id="PTHR32305:SF17">
    <property type="entry name" value="TRNA NUCLEASE WAPA"/>
    <property type="match status" value="1"/>
</dbReference>
<feature type="compositionally biased region" description="Acidic residues" evidence="2">
    <location>
        <begin position="193"/>
        <end position="215"/>
    </location>
</feature>
<keyword evidence="3" id="KW-0732">Signal</keyword>
<reference evidence="6" key="1">
    <citation type="submission" date="2021-05" db="EMBL/GenBank/DDBJ databases">
        <title>Direct Submission.</title>
        <authorList>
            <person name="Li K."/>
            <person name="Gao J."/>
        </authorList>
    </citation>
    <scope>NUCLEOTIDE SEQUENCE [LARGE SCALE GENOMIC DNA]</scope>
    <source>
        <strain evidence="6">HDS12</strain>
    </source>
</reference>
<dbReference type="Proteomes" id="UP000678016">
    <property type="component" value="Chromosome"/>
</dbReference>
<dbReference type="InterPro" id="IPR006530">
    <property type="entry name" value="YD"/>
</dbReference>
<feature type="region of interest" description="Disordered" evidence="2">
    <location>
        <begin position="1286"/>
        <end position="1309"/>
    </location>
</feature>
<dbReference type="InterPro" id="IPR022385">
    <property type="entry name" value="Rhs_assc_core"/>
</dbReference>